<dbReference type="MEROPS" id="S26.026"/>
<evidence type="ECO:0000256" key="1">
    <source>
        <dbReference type="ARBA" id="ARBA00000677"/>
    </source>
</evidence>
<dbReference type="SUPFAM" id="SSF51306">
    <property type="entry name" value="LexA/Signal peptidase"/>
    <property type="match status" value="1"/>
</dbReference>
<comment type="similarity">
    <text evidence="2 7">Belongs to the peptidase S26 family.</text>
</comment>
<dbReference type="InterPro" id="IPR019758">
    <property type="entry name" value="Pept_S26A_signal_pept_1_CS"/>
</dbReference>
<dbReference type="RefSeq" id="WP_007623717.1">
    <property type="nucleotide sequence ID" value="NZ_BAEO01000060.1"/>
</dbReference>
<name>K6YSG2_9ALTE</name>
<dbReference type="PROSITE" id="PS00760">
    <property type="entry name" value="SPASE_I_2"/>
    <property type="match status" value="1"/>
</dbReference>
<organism evidence="9 10">
    <name type="scientific">Paraglaciecola arctica BSs20135</name>
    <dbReference type="NCBI Taxonomy" id="493475"/>
    <lineage>
        <taxon>Bacteria</taxon>
        <taxon>Pseudomonadati</taxon>
        <taxon>Pseudomonadota</taxon>
        <taxon>Gammaproteobacteria</taxon>
        <taxon>Alteromonadales</taxon>
        <taxon>Alteromonadaceae</taxon>
        <taxon>Paraglaciecola</taxon>
    </lineage>
</organism>
<comment type="catalytic activity">
    <reaction evidence="1 7">
        <text>Cleavage of hydrophobic, N-terminal signal or leader sequences from secreted and periplasmic proteins.</text>
        <dbReference type="EC" id="3.4.21.89"/>
    </reaction>
</comment>
<comment type="subcellular location">
    <subcellularLocation>
        <location evidence="7">Membrane</location>
        <topology evidence="7">Multi-pass membrane protein</topology>
    </subcellularLocation>
</comment>
<feature type="active site" evidence="6">
    <location>
        <position position="95"/>
    </location>
</feature>
<keyword evidence="5 7" id="KW-0378">Hydrolase</keyword>
<evidence type="ECO:0000256" key="3">
    <source>
        <dbReference type="ARBA" id="ARBA00013208"/>
    </source>
</evidence>
<dbReference type="InterPro" id="IPR036286">
    <property type="entry name" value="LexA/Signal_pep-like_sf"/>
</dbReference>
<protein>
    <recommendedName>
        <fullName evidence="4 7">Signal peptidase I</fullName>
        <ecNumber evidence="3 7">3.4.21.89</ecNumber>
    </recommendedName>
</protein>
<accession>K6YSG2</accession>
<dbReference type="AlphaFoldDB" id="K6YSG2"/>
<proteinExistence type="inferred from homology"/>
<dbReference type="Proteomes" id="UP000006327">
    <property type="component" value="Unassembled WGS sequence"/>
</dbReference>
<evidence type="ECO:0000313" key="10">
    <source>
        <dbReference type="Proteomes" id="UP000006327"/>
    </source>
</evidence>
<sequence>MNIKISINKFLKENWGIVLFTLVLFASRSSFADWYVVPTGSMLPTIVEGDRIFVDKMAYRLEVPFTDIEIMQTGQPKRGDIVVFNSEKAGNRLVKRLIGEPGDSIAMFDNKLIINGEPILYQDSKNALRKTEFLGNVAHFVQFIPMAEARDNFAEVIVPEGHYLVLGDNRNNSADSRYYGFVPAIEIQGKANKVLVSLDPENYYLPRKERFNEPLI</sequence>
<evidence type="ECO:0000256" key="4">
    <source>
        <dbReference type="ARBA" id="ARBA00019232"/>
    </source>
</evidence>
<feature type="domain" description="Peptidase S26" evidence="8">
    <location>
        <begin position="17"/>
        <end position="193"/>
    </location>
</feature>
<evidence type="ECO:0000256" key="5">
    <source>
        <dbReference type="ARBA" id="ARBA00022801"/>
    </source>
</evidence>
<dbReference type="GO" id="GO:0016020">
    <property type="term" value="C:membrane"/>
    <property type="evidence" value="ECO:0007669"/>
    <property type="project" value="UniProtKB-SubCell"/>
</dbReference>
<keyword evidence="10" id="KW-1185">Reference proteome</keyword>
<dbReference type="GO" id="GO:0004252">
    <property type="term" value="F:serine-type endopeptidase activity"/>
    <property type="evidence" value="ECO:0007669"/>
    <property type="project" value="InterPro"/>
</dbReference>
<dbReference type="EMBL" id="BAEO01000060">
    <property type="protein sequence ID" value="GAC21112.1"/>
    <property type="molecule type" value="Genomic_DNA"/>
</dbReference>
<dbReference type="PROSITE" id="PS00761">
    <property type="entry name" value="SPASE_I_3"/>
    <property type="match status" value="1"/>
</dbReference>
<gene>
    <name evidence="9" type="primary">lepB</name>
    <name evidence="9" type="ORF">GARC_4170</name>
</gene>
<dbReference type="InterPro" id="IPR019757">
    <property type="entry name" value="Pept_S26A_signal_pept_1_Lys-AS"/>
</dbReference>
<evidence type="ECO:0000259" key="8">
    <source>
        <dbReference type="Pfam" id="PF10502"/>
    </source>
</evidence>
<dbReference type="Gene3D" id="2.10.109.10">
    <property type="entry name" value="Umud Fragment, subunit A"/>
    <property type="match status" value="1"/>
</dbReference>
<evidence type="ECO:0000256" key="2">
    <source>
        <dbReference type="ARBA" id="ARBA00009370"/>
    </source>
</evidence>
<dbReference type="CDD" id="cd06530">
    <property type="entry name" value="S26_SPase_I"/>
    <property type="match status" value="1"/>
</dbReference>
<dbReference type="PANTHER" id="PTHR43390">
    <property type="entry name" value="SIGNAL PEPTIDASE I"/>
    <property type="match status" value="1"/>
</dbReference>
<dbReference type="eggNOG" id="COG0681">
    <property type="taxonomic scope" value="Bacteria"/>
</dbReference>
<dbReference type="Pfam" id="PF10502">
    <property type="entry name" value="Peptidase_S26"/>
    <property type="match status" value="1"/>
</dbReference>
<evidence type="ECO:0000256" key="6">
    <source>
        <dbReference type="PIRSR" id="PIRSR600223-1"/>
    </source>
</evidence>
<dbReference type="OrthoDB" id="9815782at2"/>
<evidence type="ECO:0000256" key="7">
    <source>
        <dbReference type="RuleBase" id="RU362042"/>
    </source>
</evidence>
<evidence type="ECO:0000313" key="9">
    <source>
        <dbReference type="EMBL" id="GAC21112.1"/>
    </source>
</evidence>
<reference evidence="9 10" key="1">
    <citation type="journal article" date="2017" name="Antonie Van Leeuwenhoek">
        <title>Rhizobium rhizosphaerae sp. nov., a novel species isolated from rice rhizosphere.</title>
        <authorList>
            <person name="Zhao J.J."/>
            <person name="Zhang J."/>
            <person name="Zhang R.J."/>
            <person name="Zhang C.W."/>
            <person name="Yin H.Q."/>
            <person name="Zhang X.X."/>
        </authorList>
    </citation>
    <scope>NUCLEOTIDE SEQUENCE [LARGE SCALE GENOMIC DNA]</scope>
    <source>
        <strain evidence="9 10">BSs20135</strain>
    </source>
</reference>
<dbReference type="STRING" id="493475.GARC_4170"/>
<comment type="caution">
    <text evidence="9">The sequence shown here is derived from an EMBL/GenBank/DDBJ whole genome shotgun (WGS) entry which is preliminary data.</text>
</comment>
<dbReference type="NCBIfam" id="TIGR02227">
    <property type="entry name" value="sigpep_I_bact"/>
    <property type="match status" value="1"/>
</dbReference>
<dbReference type="GO" id="GO:0006465">
    <property type="term" value="P:signal peptide processing"/>
    <property type="evidence" value="ECO:0007669"/>
    <property type="project" value="InterPro"/>
</dbReference>
<dbReference type="PRINTS" id="PR00727">
    <property type="entry name" value="LEADERPTASE"/>
</dbReference>
<dbReference type="PANTHER" id="PTHR43390:SF1">
    <property type="entry name" value="CHLOROPLAST PROCESSING PEPTIDASE"/>
    <property type="match status" value="1"/>
</dbReference>
<dbReference type="InterPro" id="IPR019533">
    <property type="entry name" value="Peptidase_S26"/>
</dbReference>
<dbReference type="EC" id="3.4.21.89" evidence="3 7"/>
<feature type="active site" evidence="6">
    <location>
        <position position="41"/>
    </location>
</feature>
<dbReference type="GO" id="GO:0009003">
    <property type="term" value="F:signal peptidase activity"/>
    <property type="evidence" value="ECO:0007669"/>
    <property type="project" value="UniProtKB-EC"/>
</dbReference>
<keyword evidence="7" id="KW-0645">Protease</keyword>
<dbReference type="InterPro" id="IPR000223">
    <property type="entry name" value="Pept_S26A_signal_pept_1"/>
</dbReference>